<keyword evidence="3" id="KW-1185">Reference proteome</keyword>
<feature type="compositionally biased region" description="Polar residues" evidence="1">
    <location>
        <begin position="1"/>
        <end position="19"/>
    </location>
</feature>
<evidence type="ECO:0000313" key="2">
    <source>
        <dbReference type="EMBL" id="CAF0961964.1"/>
    </source>
</evidence>
<evidence type="ECO:0000256" key="1">
    <source>
        <dbReference type="SAM" id="MobiDB-lite"/>
    </source>
</evidence>
<dbReference type="AlphaFoldDB" id="A0A814DY02"/>
<dbReference type="EMBL" id="CAJNOC010002995">
    <property type="protein sequence ID" value="CAF0961964.1"/>
    <property type="molecule type" value="Genomic_DNA"/>
</dbReference>
<feature type="non-terminal residue" evidence="2">
    <location>
        <position position="1"/>
    </location>
</feature>
<protein>
    <submittedName>
        <fullName evidence="2">Uncharacterized protein</fullName>
    </submittedName>
</protein>
<name>A0A814DY02_9BILA</name>
<evidence type="ECO:0000313" key="3">
    <source>
        <dbReference type="Proteomes" id="UP000663879"/>
    </source>
</evidence>
<gene>
    <name evidence="2" type="ORF">OXX778_LOCUS14497</name>
</gene>
<comment type="caution">
    <text evidence="2">The sequence shown here is derived from an EMBL/GenBank/DDBJ whole genome shotgun (WGS) entry which is preliminary data.</text>
</comment>
<sequence>SFTQTTPASTINPITSPTSLIDEDTRREEIELDDVILMYLYSKLRGKLMRLYQPQDLLSLFGKK</sequence>
<accession>A0A814DY02</accession>
<dbReference type="Proteomes" id="UP000663879">
    <property type="component" value="Unassembled WGS sequence"/>
</dbReference>
<reference evidence="2" key="1">
    <citation type="submission" date="2021-02" db="EMBL/GenBank/DDBJ databases">
        <authorList>
            <person name="Nowell W R."/>
        </authorList>
    </citation>
    <scope>NUCLEOTIDE SEQUENCE</scope>
    <source>
        <strain evidence="2">Ploen Becks lab</strain>
    </source>
</reference>
<organism evidence="2 3">
    <name type="scientific">Brachionus calyciflorus</name>
    <dbReference type="NCBI Taxonomy" id="104777"/>
    <lineage>
        <taxon>Eukaryota</taxon>
        <taxon>Metazoa</taxon>
        <taxon>Spiralia</taxon>
        <taxon>Gnathifera</taxon>
        <taxon>Rotifera</taxon>
        <taxon>Eurotatoria</taxon>
        <taxon>Monogononta</taxon>
        <taxon>Pseudotrocha</taxon>
        <taxon>Ploima</taxon>
        <taxon>Brachionidae</taxon>
        <taxon>Brachionus</taxon>
    </lineage>
</organism>
<feature type="region of interest" description="Disordered" evidence="1">
    <location>
        <begin position="1"/>
        <end position="20"/>
    </location>
</feature>
<proteinExistence type="predicted"/>